<feature type="region of interest" description="Disordered" evidence="1">
    <location>
        <begin position="106"/>
        <end position="137"/>
    </location>
</feature>
<sequence>MGDSDDLKIVVKSTKKLGTEVKKGDTIFVGQYLFTDKAEAQEGEMVGKEPEVEKKREPVPEFEKQKEKKHTTLKEKEMENTAYKDFETAINKREIQKQEEVKRLKREAAKVERKHIEKIRRGGPGVRKASSCKERSY</sequence>
<evidence type="ECO:0000313" key="2">
    <source>
        <dbReference type="EMBL" id="KAF3500463.1"/>
    </source>
</evidence>
<feature type="compositionally biased region" description="Basic and acidic residues" evidence="1">
    <location>
        <begin position="106"/>
        <end position="115"/>
    </location>
</feature>
<protein>
    <submittedName>
        <fullName evidence="2">Uncharacterized protein</fullName>
    </submittedName>
</protein>
<accession>A0A8S9NHI1</accession>
<organism evidence="2 3">
    <name type="scientific">Brassica cretica</name>
    <name type="common">Mustard</name>
    <dbReference type="NCBI Taxonomy" id="69181"/>
    <lineage>
        <taxon>Eukaryota</taxon>
        <taxon>Viridiplantae</taxon>
        <taxon>Streptophyta</taxon>
        <taxon>Embryophyta</taxon>
        <taxon>Tracheophyta</taxon>
        <taxon>Spermatophyta</taxon>
        <taxon>Magnoliopsida</taxon>
        <taxon>eudicotyledons</taxon>
        <taxon>Gunneridae</taxon>
        <taxon>Pentapetalae</taxon>
        <taxon>rosids</taxon>
        <taxon>malvids</taxon>
        <taxon>Brassicales</taxon>
        <taxon>Brassicaceae</taxon>
        <taxon>Brassiceae</taxon>
        <taxon>Brassica</taxon>
    </lineage>
</organism>
<feature type="region of interest" description="Disordered" evidence="1">
    <location>
        <begin position="42"/>
        <end position="74"/>
    </location>
</feature>
<reference evidence="2" key="1">
    <citation type="submission" date="2019-12" db="EMBL/GenBank/DDBJ databases">
        <title>Genome sequencing and annotation of Brassica cretica.</title>
        <authorList>
            <person name="Studholme D.J."/>
            <person name="Sarris P."/>
        </authorList>
    </citation>
    <scope>NUCLEOTIDE SEQUENCE</scope>
    <source>
        <strain evidence="2">PFS-109/04</strain>
        <tissue evidence="2">Leaf</tissue>
    </source>
</reference>
<gene>
    <name evidence="2" type="ORF">F2Q69_00039883</name>
</gene>
<proteinExistence type="predicted"/>
<dbReference type="AlphaFoldDB" id="A0A8S9NHI1"/>
<name>A0A8S9NHI1_BRACR</name>
<dbReference type="Proteomes" id="UP000712600">
    <property type="component" value="Unassembled WGS sequence"/>
</dbReference>
<comment type="caution">
    <text evidence="2">The sequence shown here is derived from an EMBL/GenBank/DDBJ whole genome shotgun (WGS) entry which is preliminary data.</text>
</comment>
<evidence type="ECO:0000256" key="1">
    <source>
        <dbReference type="SAM" id="MobiDB-lite"/>
    </source>
</evidence>
<evidence type="ECO:0000313" key="3">
    <source>
        <dbReference type="Proteomes" id="UP000712600"/>
    </source>
</evidence>
<dbReference type="EMBL" id="QGKX02001621">
    <property type="protein sequence ID" value="KAF3500463.1"/>
    <property type="molecule type" value="Genomic_DNA"/>
</dbReference>